<gene>
    <name evidence="4" type="ordered locus">Plabr_3439</name>
</gene>
<dbReference type="STRING" id="756272.Plabr_3439"/>
<dbReference type="Proteomes" id="UP000006860">
    <property type="component" value="Chromosome"/>
</dbReference>
<name>F0SM81_RUBBR</name>
<dbReference type="SMART" id="SM00382">
    <property type="entry name" value="AAA"/>
    <property type="match status" value="1"/>
</dbReference>
<dbReference type="RefSeq" id="WP_013629755.1">
    <property type="nucleotide sequence ID" value="NC_015174.1"/>
</dbReference>
<dbReference type="Pfam" id="PF00005">
    <property type="entry name" value="ABC_tran"/>
    <property type="match status" value="1"/>
</dbReference>
<dbReference type="InterPro" id="IPR003593">
    <property type="entry name" value="AAA+_ATPase"/>
</dbReference>
<feature type="domain" description="ABC transporter" evidence="3">
    <location>
        <begin position="22"/>
        <end position="236"/>
    </location>
</feature>
<protein>
    <submittedName>
        <fullName evidence="4">Phosphonate-transporting ATPase</fullName>
    </submittedName>
</protein>
<dbReference type="InterPro" id="IPR027417">
    <property type="entry name" value="P-loop_NTPase"/>
</dbReference>
<evidence type="ECO:0000256" key="1">
    <source>
        <dbReference type="ARBA" id="ARBA00022741"/>
    </source>
</evidence>
<dbReference type="EMBL" id="CP002546">
    <property type="protein sequence ID" value="ADY61036.1"/>
    <property type="molecule type" value="Genomic_DNA"/>
</dbReference>
<keyword evidence="1" id="KW-0547">Nucleotide-binding</keyword>
<dbReference type="HOGENOM" id="CLU_000604_1_22_0"/>
<organism evidence="4 5">
    <name type="scientific">Rubinisphaera brasiliensis (strain ATCC 49424 / DSM 5305 / JCM 21570 / IAM 15109 / NBRC 103401 / IFAM 1448)</name>
    <name type="common">Planctomyces brasiliensis</name>
    <dbReference type="NCBI Taxonomy" id="756272"/>
    <lineage>
        <taxon>Bacteria</taxon>
        <taxon>Pseudomonadati</taxon>
        <taxon>Planctomycetota</taxon>
        <taxon>Planctomycetia</taxon>
        <taxon>Planctomycetales</taxon>
        <taxon>Planctomycetaceae</taxon>
        <taxon>Rubinisphaera</taxon>
    </lineage>
</organism>
<evidence type="ECO:0000256" key="2">
    <source>
        <dbReference type="ARBA" id="ARBA00022840"/>
    </source>
</evidence>
<dbReference type="PANTHER" id="PTHR42798">
    <property type="entry name" value="LIPOPROTEIN-RELEASING SYSTEM ATP-BINDING PROTEIN LOLD"/>
    <property type="match status" value="1"/>
</dbReference>
<dbReference type="OrthoDB" id="273392at2"/>
<evidence type="ECO:0000259" key="3">
    <source>
        <dbReference type="PROSITE" id="PS50893"/>
    </source>
</evidence>
<dbReference type="InterPro" id="IPR003439">
    <property type="entry name" value="ABC_transporter-like_ATP-bd"/>
</dbReference>
<proteinExistence type="predicted"/>
<dbReference type="SUPFAM" id="SSF52540">
    <property type="entry name" value="P-loop containing nucleoside triphosphate hydrolases"/>
    <property type="match status" value="1"/>
</dbReference>
<dbReference type="PROSITE" id="PS00211">
    <property type="entry name" value="ABC_TRANSPORTER_1"/>
    <property type="match status" value="1"/>
</dbReference>
<evidence type="ECO:0000313" key="4">
    <source>
        <dbReference type="EMBL" id="ADY61036.1"/>
    </source>
</evidence>
<dbReference type="AlphaFoldDB" id="F0SM81"/>
<reference evidence="5" key="1">
    <citation type="submission" date="2011-02" db="EMBL/GenBank/DDBJ databases">
        <title>The complete genome of Planctomyces brasiliensis DSM 5305.</title>
        <authorList>
            <person name="Lucas S."/>
            <person name="Copeland A."/>
            <person name="Lapidus A."/>
            <person name="Bruce D."/>
            <person name="Goodwin L."/>
            <person name="Pitluck S."/>
            <person name="Kyrpides N."/>
            <person name="Mavromatis K."/>
            <person name="Pagani I."/>
            <person name="Ivanova N."/>
            <person name="Ovchinnikova G."/>
            <person name="Lu M."/>
            <person name="Detter J.C."/>
            <person name="Han C."/>
            <person name="Land M."/>
            <person name="Hauser L."/>
            <person name="Markowitz V."/>
            <person name="Cheng J.-F."/>
            <person name="Hugenholtz P."/>
            <person name="Woyke T."/>
            <person name="Wu D."/>
            <person name="Tindall B."/>
            <person name="Pomrenke H.G."/>
            <person name="Brambilla E."/>
            <person name="Klenk H.-P."/>
            <person name="Eisen J.A."/>
        </authorList>
    </citation>
    <scope>NUCLEOTIDE SEQUENCE [LARGE SCALE GENOMIC DNA]</scope>
    <source>
        <strain evidence="5">ATCC 49424 / DSM 5305 / JCM 21570 / NBRC 103401 / IFAM 1448</strain>
    </source>
</reference>
<keyword evidence="2" id="KW-0067">ATP-binding</keyword>
<dbReference type="GO" id="GO:0005524">
    <property type="term" value="F:ATP binding"/>
    <property type="evidence" value="ECO:0007669"/>
    <property type="project" value="UniProtKB-KW"/>
</dbReference>
<dbReference type="InterPro" id="IPR017871">
    <property type="entry name" value="ABC_transporter-like_CS"/>
</dbReference>
<dbReference type="PANTHER" id="PTHR42798:SF2">
    <property type="entry name" value="ABC TRANSPORTER ATP-BINDING PROTEIN MG467-RELATED"/>
    <property type="match status" value="1"/>
</dbReference>
<dbReference type="KEGG" id="pbs:Plabr_3439"/>
<sequence>MTDRPLPSTNSAALPAEMSPAISLREIHYQPAGSPFSLSLPTFEVLAGQRVAVTGRSGSGKTTLLNLLSGQLSPNAGELRVLGQSLDSMTLRERERFRLRHIGIVFQEFRLIEYLSVADNLRLVGILDRRAATAAENERIHEIAEQLGIEGYLKRRPNRLSQGERQRVAIGRALFANPDLILADEPTGNLDQKTADVTLNYLFQATEACKASLVVVTHDLSQLQRFDTGYSMDQLVSH</sequence>
<dbReference type="eggNOG" id="COG1136">
    <property type="taxonomic scope" value="Bacteria"/>
</dbReference>
<dbReference type="GO" id="GO:0016887">
    <property type="term" value="F:ATP hydrolysis activity"/>
    <property type="evidence" value="ECO:0007669"/>
    <property type="project" value="InterPro"/>
</dbReference>
<keyword evidence="5" id="KW-1185">Reference proteome</keyword>
<evidence type="ECO:0000313" key="5">
    <source>
        <dbReference type="Proteomes" id="UP000006860"/>
    </source>
</evidence>
<accession>F0SM81</accession>
<dbReference type="Gene3D" id="3.40.50.300">
    <property type="entry name" value="P-loop containing nucleotide triphosphate hydrolases"/>
    <property type="match status" value="1"/>
</dbReference>
<dbReference type="PROSITE" id="PS50893">
    <property type="entry name" value="ABC_TRANSPORTER_2"/>
    <property type="match status" value="1"/>
</dbReference>